<dbReference type="GO" id="GO:0030141">
    <property type="term" value="C:secretory granule"/>
    <property type="evidence" value="ECO:0007669"/>
    <property type="project" value="TreeGrafter"/>
</dbReference>
<evidence type="ECO:0000256" key="2">
    <source>
        <dbReference type="ARBA" id="ARBA00022670"/>
    </source>
</evidence>
<dbReference type="InterPro" id="IPR033116">
    <property type="entry name" value="TRYPSIN_SER"/>
</dbReference>
<dbReference type="EMBL" id="MT559774">
    <property type="protein sequence ID" value="QKV49756.1"/>
    <property type="molecule type" value="mRNA"/>
</dbReference>
<accession>A0A7D4WYA3</accession>
<dbReference type="GO" id="GO:0031638">
    <property type="term" value="P:zymogen activation"/>
    <property type="evidence" value="ECO:0007669"/>
    <property type="project" value="TreeGrafter"/>
</dbReference>
<dbReference type="InterPro" id="IPR001314">
    <property type="entry name" value="Peptidase_S1A"/>
</dbReference>
<proteinExistence type="evidence at transcript level"/>
<dbReference type="InterPro" id="IPR001254">
    <property type="entry name" value="Trypsin_dom"/>
</dbReference>
<dbReference type="CDD" id="cd00190">
    <property type="entry name" value="Tryp_SPc"/>
    <property type="match status" value="1"/>
</dbReference>
<dbReference type="PROSITE" id="PS50240">
    <property type="entry name" value="TRYPSIN_DOM"/>
    <property type="match status" value="1"/>
</dbReference>
<dbReference type="InterPro" id="IPR018114">
    <property type="entry name" value="TRYPSIN_HIS"/>
</dbReference>
<dbReference type="SMART" id="SM00020">
    <property type="entry name" value="Tryp_SPc"/>
    <property type="match status" value="1"/>
</dbReference>
<sequence>MCFLLLCLTLTLAGTGAVPTGPSIEIHSRIIGGWECDKHSQPWQALLTFTRKHNSVCGGVLVHPQWVLTAAHCIGDNYKVLLGLHDRSSEESTVQEARVSARFPHPLYNMTLLNLLLSHKMNLTFFYKTFLGADFSHDLMLLHLDQPVQLTDAVQVLDLPTQEPQVGSTCHVSGWGRTSQNYENSFVLPEKLQCVEFTLLSNNECSHAHMFKVTEAMLCAGHMEGGKDSCVGDSGGPLICDGVFQGIASWGSSPCGQQGRPGIYVKVFLYISWIQETIKAHS</sequence>
<keyword evidence="3 6" id="KW-0378">Hydrolase</keyword>
<evidence type="ECO:0000256" key="5">
    <source>
        <dbReference type="ARBA" id="ARBA00023157"/>
    </source>
</evidence>
<evidence type="ECO:0000313" key="9">
    <source>
        <dbReference type="EMBL" id="QKV49756.1"/>
    </source>
</evidence>
<dbReference type="GO" id="GO:0004252">
    <property type="term" value="F:serine-type endopeptidase activity"/>
    <property type="evidence" value="ECO:0007669"/>
    <property type="project" value="InterPro"/>
</dbReference>
<feature type="chain" id="PRO_5027738997" evidence="7">
    <location>
        <begin position="18"/>
        <end position="282"/>
    </location>
</feature>
<dbReference type="Gene3D" id="2.40.10.10">
    <property type="entry name" value="Trypsin-like serine proteases"/>
    <property type="match status" value="2"/>
</dbReference>
<evidence type="ECO:0000256" key="7">
    <source>
        <dbReference type="SAM" id="SignalP"/>
    </source>
</evidence>
<evidence type="ECO:0000256" key="6">
    <source>
        <dbReference type="RuleBase" id="RU363034"/>
    </source>
</evidence>
<name>A0A7D4WYA3_BLABR</name>
<dbReference type="SUPFAM" id="SSF50494">
    <property type="entry name" value="Trypsin-like serine proteases"/>
    <property type="match status" value="1"/>
</dbReference>
<dbReference type="PANTHER" id="PTHR24271:SF47">
    <property type="entry name" value="KALLIKREIN-1"/>
    <property type="match status" value="1"/>
</dbReference>
<dbReference type="PANTHER" id="PTHR24271">
    <property type="entry name" value="KALLIKREIN-RELATED"/>
    <property type="match status" value="1"/>
</dbReference>
<comment type="similarity">
    <text evidence="1">Belongs to the peptidase S1 family. Snake venom subfamily.</text>
</comment>
<evidence type="ECO:0000256" key="1">
    <source>
        <dbReference type="ARBA" id="ARBA00009228"/>
    </source>
</evidence>
<evidence type="ECO:0000259" key="8">
    <source>
        <dbReference type="PROSITE" id="PS50240"/>
    </source>
</evidence>
<dbReference type="InterPro" id="IPR043504">
    <property type="entry name" value="Peptidase_S1_PA_chymotrypsin"/>
</dbReference>
<keyword evidence="2 6" id="KW-0645">Protease</keyword>
<evidence type="ECO:0000256" key="3">
    <source>
        <dbReference type="ARBA" id="ARBA00022801"/>
    </source>
</evidence>
<dbReference type="PROSITE" id="PS00135">
    <property type="entry name" value="TRYPSIN_SER"/>
    <property type="match status" value="1"/>
</dbReference>
<dbReference type="FunFam" id="2.40.10.10:FF:000010">
    <property type="entry name" value="Kallikrein related peptidase 11"/>
    <property type="match status" value="1"/>
</dbReference>
<keyword evidence="4 6" id="KW-0720">Serine protease</keyword>
<keyword evidence="7" id="KW-0732">Signal</keyword>
<protein>
    <submittedName>
        <fullName evidence="9">Blarina toxin</fullName>
    </submittedName>
</protein>
<evidence type="ECO:0000256" key="4">
    <source>
        <dbReference type="ARBA" id="ARBA00022825"/>
    </source>
</evidence>
<feature type="signal peptide" evidence="7">
    <location>
        <begin position="1"/>
        <end position="17"/>
    </location>
</feature>
<reference evidence="9" key="1">
    <citation type="journal article" date="2020" name="Genome Biol. Evol.">
        <title>A Comprehensive Multi-Omic Approach Reveals a Relatively Simple Venom in a Diet Generalist, the Northern Short-Tailed Shrew, Blarina brevicauda.</title>
        <authorList>
            <person name="Hanf Z.R."/>
            <person name="Chavez A.S."/>
        </authorList>
    </citation>
    <scope>NUCLEOTIDE SEQUENCE</scope>
    <source>
        <tissue evidence="9">Submaxillary gland</tissue>
    </source>
</reference>
<feature type="domain" description="Peptidase S1" evidence="8">
    <location>
        <begin position="30"/>
        <end position="279"/>
    </location>
</feature>
<dbReference type="Pfam" id="PF00089">
    <property type="entry name" value="Trypsin"/>
    <property type="match status" value="1"/>
</dbReference>
<dbReference type="PROSITE" id="PS00134">
    <property type="entry name" value="TRYPSIN_HIS"/>
    <property type="match status" value="1"/>
</dbReference>
<dbReference type="PRINTS" id="PR00722">
    <property type="entry name" value="CHYMOTRYPSIN"/>
</dbReference>
<dbReference type="InterPro" id="IPR009003">
    <property type="entry name" value="Peptidase_S1_PA"/>
</dbReference>
<dbReference type="AlphaFoldDB" id="A0A7D4WYA3"/>
<organism evidence="9">
    <name type="scientific">Blarina brevicauda</name>
    <name type="common">Northern short-tailed shrew</name>
    <dbReference type="NCBI Taxonomy" id="9387"/>
    <lineage>
        <taxon>Eukaryota</taxon>
        <taxon>Metazoa</taxon>
        <taxon>Chordata</taxon>
        <taxon>Craniata</taxon>
        <taxon>Vertebrata</taxon>
        <taxon>Euteleostomi</taxon>
        <taxon>Mammalia</taxon>
        <taxon>Eutheria</taxon>
        <taxon>Laurasiatheria</taxon>
        <taxon>Eulipotyphla</taxon>
        <taxon>Soricidae</taxon>
        <taxon>Soricinae</taxon>
        <taxon>Blarina</taxon>
    </lineage>
</organism>
<dbReference type="GO" id="GO:0003073">
    <property type="term" value="P:regulation of systemic arterial blood pressure"/>
    <property type="evidence" value="ECO:0007669"/>
    <property type="project" value="TreeGrafter"/>
</dbReference>
<keyword evidence="5" id="KW-1015">Disulfide bond</keyword>